<protein>
    <submittedName>
        <fullName evidence="2">Uncharacterized protein</fullName>
    </submittedName>
</protein>
<feature type="region of interest" description="Disordered" evidence="1">
    <location>
        <begin position="1"/>
        <end position="23"/>
    </location>
</feature>
<organism evidence="2 3">
    <name type="scientific">Kitasatospora nipponensis</name>
    <dbReference type="NCBI Taxonomy" id="258049"/>
    <lineage>
        <taxon>Bacteria</taxon>
        <taxon>Bacillati</taxon>
        <taxon>Actinomycetota</taxon>
        <taxon>Actinomycetes</taxon>
        <taxon>Kitasatosporales</taxon>
        <taxon>Streptomycetaceae</taxon>
        <taxon>Kitasatospora</taxon>
    </lineage>
</organism>
<dbReference type="EMBL" id="BAAALF010000212">
    <property type="protein sequence ID" value="GAA1270737.1"/>
    <property type="molecule type" value="Genomic_DNA"/>
</dbReference>
<accession>A0ABP4HJX2</accession>
<keyword evidence="3" id="KW-1185">Reference proteome</keyword>
<feature type="compositionally biased region" description="Polar residues" evidence="1">
    <location>
        <begin position="1"/>
        <end position="13"/>
    </location>
</feature>
<comment type="caution">
    <text evidence="2">The sequence shown here is derived from an EMBL/GenBank/DDBJ whole genome shotgun (WGS) entry which is preliminary data.</text>
</comment>
<reference evidence="3" key="1">
    <citation type="journal article" date="2019" name="Int. J. Syst. Evol. Microbiol.">
        <title>The Global Catalogue of Microorganisms (GCM) 10K type strain sequencing project: providing services to taxonomists for standard genome sequencing and annotation.</title>
        <authorList>
            <consortium name="The Broad Institute Genomics Platform"/>
            <consortium name="The Broad Institute Genome Sequencing Center for Infectious Disease"/>
            <person name="Wu L."/>
            <person name="Ma J."/>
        </authorList>
    </citation>
    <scope>NUCLEOTIDE SEQUENCE [LARGE SCALE GENOMIC DNA]</scope>
    <source>
        <strain evidence="3">JCM 13004</strain>
    </source>
</reference>
<evidence type="ECO:0000313" key="2">
    <source>
        <dbReference type="EMBL" id="GAA1270737.1"/>
    </source>
</evidence>
<dbReference type="Proteomes" id="UP001500037">
    <property type="component" value="Unassembled WGS sequence"/>
</dbReference>
<evidence type="ECO:0000313" key="3">
    <source>
        <dbReference type="Proteomes" id="UP001500037"/>
    </source>
</evidence>
<evidence type="ECO:0000256" key="1">
    <source>
        <dbReference type="SAM" id="MobiDB-lite"/>
    </source>
</evidence>
<name>A0ABP4HJX2_9ACTN</name>
<proteinExistence type="predicted"/>
<sequence>MSDPSGSCDSGDTQGIDGIDGIHGIHGMTLRTYRITARGERIDLRHPAYFPNEPGAALPLTTNWPACGCRRCHIGPSSDLLNDTPAGESECAS</sequence>
<dbReference type="RefSeq" id="WP_344446111.1">
    <property type="nucleotide sequence ID" value="NZ_BAAALF010000212.1"/>
</dbReference>
<gene>
    <name evidence="2" type="ORF">GCM10009665_68810</name>
</gene>